<accession>A0A0M0KKS3</accession>
<keyword evidence="6" id="KW-0482">Metalloprotease</keyword>
<dbReference type="PROSITE" id="PS52035">
    <property type="entry name" value="PEPTIDASE_M14"/>
    <property type="match status" value="1"/>
</dbReference>
<feature type="domain" description="LysM" evidence="8">
    <location>
        <begin position="2"/>
        <end position="48"/>
    </location>
</feature>
<dbReference type="SMART" id="SM00257">
    <property type="entry name" value="LysM"/>
    <property type="match status" value="1"/>
</dbReference>
<dbReference type="Gene3D" id="3.40.630.10">
    <property type="entry name" value="Zn peptidases"/>
    <property type="match status" value="1"/>
</dbReference>
<dbReference type="SMART" id="SM00631">
    <property type="entry name" value="Zn_pept"/>
    <property type="match status" value="1"/>
</dbReference>
<evidence type="ECO:0000259" key="8">
    <source>
        <dbReference type="PROSITE" id="PS51782"/>
    </source>
</evidence>
<evidence type="ECO:0000256" key="5">
    <source>
        <dbReference type="ARBA" id="ARBA00022833"/>
    </source>
</evidence>
<dbReference type="SUPFAM" id="SSF53187">
    <property type="entry name" value="Zn-dependent exopeptidases"/>
    <property type="match status" value="1"/>
</dbReference>
<dbReference type="Pfam" id="PF00246">
    <property type="entry name" value="Peptidase_M14"/>
    <property type="match status" value="1"/>
</dbReference>
<dbReference type="InterPro" id="IPR034274">
    <property type="entry name" value="ENP1_M14_CPD"/>
</dbReference>
<evidence type="ECO:0000256" key="4">
    <source>
        <dbReference type="ARBA" id="ARBA00022801"/>
    </source>
</evidence>
<dbReference type="InterPro" id="IPR018392">
    <property type="entry name" value="LysM"/>
</dbReference>
<keyword evidence="3" id="KW-0645">Protease</keyword>
<dbReference type="CDD" id="cd00118">
    <property type="entry name" value="LysM"/>
    <property type="match status" value="1"/>
</dbReference>
<accession>A0A4Y7X070</accession>
<comment type="caution">
    <text evidence="10">The sequence shown here is derived from an EMBL/GenBank/DDBJ whole genome shotgun (WGS) entry which is preliminary data.</text>
</comment>
<evidence type="ECO:0000256" key="2">
    <source>
        <dbReference type="ARBA" id="ARBA00005988"/>
    </source>
</evidence>
<dbReference type="InterPro" id="IPR036779">
    <property type="entry name" value="LysM_dom_sf"/>
</dbReference>
<dbReference type="InterPro" id="IPR000834">
    <property type="entry name" value="Peptidase_M14"/>
</dbReference>
<comment type="cofactor">
    <cofactor evidence="1">
        <name>Zn(2+)</name>
        <dbReference type="ChEBI" id="CHEBI:29105"/>
    </cofactor>
</comment>
<dbReference type="Gene3D" id="3.10.350.10">
    <property type="entry name" value="LysM domain"/>
    <property type="match status" value="1"/>
</dbReference>
<dbReference type="GO" id="GO:0005615">
    <property type="term" value="C:extracellular space"/>
    <property type="evidence" value="ECO:0007669"/>
    <property type="project" value="TreeGrafter"/>
</dbReference>
<dbReference type="Pfam" id="PF01476">
    <property type="entry name" value="LysM"/>
    <property type="match status" value="1"/>
</dbReference>
<evidence type="ECO:0000259" key="9">
    <source>
        <dbReference type="PROSITE" id="PS52035"/>
    </source>
</evidence>
<feature type="domain" description="Peptidase M14" evidence="9">
    <location>
        <begin position="59"/>
        <end position="349"/>
    </location>
</feature>
<dbReference type="GO" id="GO:0008270">
    <property type="term" value="F:zinc ion binding"/>
    <property type="evidence" value="ECO:0007669"/>
    <property type="project" value="InterPro"/>
</dbReference>
<evidence type="ECO:0000313" key="10">
    <source>
        <dbReference type="EMBL" id="KOO39395.1"/>
    </source>
</evidence>
<evidence type="ECO:0000256" key="6">
    <source>
        <dbReference type="ARBA" id="ARBA00023049"/>
    </source>
</evidence>
<dbReference type="PATRIC" id="fig|136160.3.peg.2704"/>
<dbReference type="CDD" id="cd06229">
    <property type="entry name" value="M14_Endopeptidase_I"/>
    <property type="match status" value="1"/>
</dbReference>
<dbReference type="PANTHER" id="PTHR11705:SF143">
    <property type="entry name" value="SLL0236 PROTEIN"/>
    <property type="match status" value="1"/>
</dbReference>
<sequence>MLKHVVEKGETLAKIANRYGVRAVDLLDSNSFIAHERSYVYPGTELLIPKSVNSTFAAGPFECLYEYGYTELLLDRNRLKQQRVKESVIGKSVMGKEIVAFEIGSGEIPIFYSGGWHANEWHTAKFLMTFLQTLIEAEVSKADLFGYSVYELLKKVTLHLVPLVNPDGVELVQQGIYPEHPFYEQVLAINKGARTFDHWSSNIRGVDLNHQWPAGWEKEAAESPQQPWPRHYSGPSPLSEPEAIAIYEYTKANDFAYVLAFHSQGQEIYWGYKGFEPNVSKAMVERLSLMSSYKPVHTADSDGGYKDWFIQETRRPGFTIEVGVGKNPLPLEAFGEIWSNNILLALEGLTLHELM</sequence>
<evidence type="ECO:0000256" key="1">
    <source>
        <dbReference type="ARBA" id="ARBA00001947"/>
    </source>
</evidence>
<evidence type="ECO:0000256" key="3">
    <source>
        <dbReference type="ARBA" id="ARBA00022670"/>
    </source>
</evidence>
<name>A0A0M0KKS3_ALKHA</name>
<keyword evidence="4" id="KW-0378">Hydrolase</keyword>
<dbReference type="AlphaFoldDB" id="A0A0M0KKS3"/>
<comment type="similarity">
    <text evidence="2 7">Belongs to the peptidase M14 family.</text>
</comment>
<dbReference type="RefSeq" id="WP_053431390.1">
    <property type="nucleotide sequence ID" value="NZ_CP040441.1"/>
</dbReference>
<reference evidence="10" key="1">
    <citation type="submission" date="2015-08" db="EMBL/GenBank/DDBJ databases">
        <title>Complete DNA Sequence of Pseudomonas syringae pv. actinidiae, the Causal Agent of Kiwifruit Canker Disease.</title>
        <authorList>
            <person name="Rikkerink E.H.A."/>
            <person name="Fineran P.C."/>
        </authorList>
    </citation>
    <scope>NUCLEOTIDE SEQUENCE</scope>
    <source>
        <strain evidence="10">DSM 13666</strain>
    </source>
</reference>
<keyword evidence="5" id="KW-0862">Zinc</keyword>
<dbReference type="GO" id="GO:0006508">
    <property type="term" value="P:proteolysis"/>
    <property type="evidence" value="ECO:0007669"/>
    <property type="project" value="UniProtKB-KW"/>
</dbReference>
<dbReference type="SUPFAM" id="SSF54106">
    <property type="entry name" value="LysM domain"/>
    <property type="match status" value="1"/>
</dbReference>
<feature type="active site" description="Proton donor/acceptor" evidence="7">
    <location>
        <position position="321"/>
    </location>
</feature>
<dbReference type="GeneID" id="87597224"/>
<gene>
    <name evidence="10" type="ORF">AMD02_11465</name>
</gene>
<dbReference type="PANTHER" id="PTHR11705">
    <property type="entry name" value="PROTEASE FAMILY M14 CARBOXYPEPTIDASE A,B"/>
    <property type="match status" value="1"/>
</dbReference>
<dbReference type="EMBL" id="LILD01000001">
    <property type="protein sequence ID" value="KOO39395.1"/>
    <property type="molecule type" value="Genomic_DNA"/>
</dbReference>
<organism evidence="10">
    <name type="scientific">Halalkalibacterium halodurans</name>
    <name type="common">Bacillus halodurans</name>
    <dbReference type="NCBI Taxonomy" id="86665"/>
    <lineage>
        <taxon>Bacteria</taxon>
        <taxon>Bacillati</taxon>
        <taxon>Bacillota</taxon>
        <taxon>Bacilli</taxon>
        <taxon>Bacillales</taxon>
        <taxon>Bacillaceae</taxon>
        <taxon>Halalkalibacterium (ex Joshi et al. 2022)</taxon>
    </lineage>
</organism>
<dbReference type="GO" id="GO:0004181">
    <property type="term" value="F:metallocarboxypeptidase activity"/>
    <property type="evidence" value="ECO:0007669"/>
    <property type="project" value="InterPro"/>
</dbReference>
<dbReference type="PROSITE" id="PS51782">
    <property type="entry name" value="LYSM"/>
    <property type="match status" value="1"/>
</dbReference>
<protein>
    <submittedName>
        <fullName evidence="10">Peptidase M14</fullName>
    </submittedName>
</protein>
<proteinExistence type="inferred from homology"/>
<evidence type="ECO:0000256" key="7">
    <source>
        <dbReference type="PROSITE-ProRule" id="PRU01379"/>
    </source>
</evidence>